<gene>
    <name evidence="13" type="ORF">JWYL7_0719</name>
    <name evidence="14" type="ORF">SAMN05661008_00679</name>
</gene>
<evidence type="ECO:0000256" key="8">
    <source>
        <dbReference type="ARBA" id="ARBA00023229"/>
    </source>
</evidence>
<dbReference type="AlphaFoldDB" id="A0A150FPV3"/>
<dbReference type="EC" id="2.5.1.10" evidence="3"/>
<evidence type="ECO:0000256" key="2">
    <source>
        <dbReference type="ARBA" id="ARBA00006706"/>
    </source>
</evidence>
<comment type="catalytic activity">
    <reaction evidence="11">
        <text>isopentenyl diphosphate + (2E)-geranyl diphosphate = (2E,6E)-farnesyl diphosphate + diphosphate</text>
        <dbReference type="Rhea" id="RHEA:19361"/>
        <dbReference type="ChEBI" id="CHEBI:33019"/>
        <dbReference type="ChEBI" id="CHEBI:58057"/>
        <dbReference type="ChEBI" id="CHEBI:128769"/>
        <dbReference type="ChEBI" id="CHEBI:175763"/>
        <dbReference type="EC" id="2.5.1.10"/>
    </reaction>
</comment>
<evidence type="ECO:0000313" key="15">
    <source>
        <dbReference type="Proteomes" id="UP000092605"/>
    </source>
</evidence>
<dbReference type="SFLD" id="SFLDS00005">
    <property type="entry name" value="Isoprenoid_Synthase_Type_I"/>
    <property type="match status" value="1"/>
</dbReference>
<dbReference type="SFLD" id="SFLDG01017">
    <property type="entry name" value="Polyprenyl_Transferase_Like"/>
    <property type="match status" value="1"/>
</dbReference>
<dbReference type="Proteomes" id="UP000092605">
    <property type="component" value="Unassembled WGS sequence"/>
</dbReference>
<dbReference type="PATRIC" id="fig|1121328.3.peg.724"/>
<evidence type="ECO:0000256" key="9">
    <source>
        <dbReference type="ARBA" id="ARBA00032380"/>
    </source>
</evidence>
<dbReference type="GO" id="GO:0046872">
    <property type="term" value="F:metal ion binding"/>
    <property type="evidence" value="ECO:0007669"/>
    <property type="project" value="UniProtKB-KW"/>
</dbReference>
<evidence type="ECO:0000256" key="4">
    <source>
        <dbReference type="ARBA" id="ARBA00015100"/>
    </source>
</evidence>
<dbReference type="NCBIfam" id="NF045485">
    <property type="entry name" value="FPPsyn"/>
    <property type="match status" value="1"/>
</dbReference>
<dbReference type="Proteomes" id="UP000323392">
    <property type="component" value="Unassembled WGS sequence"/>
</dbReference>
<evidence type="ECO:0000313" key="16">
    <source>
        <dbReference type="Proteomes" id="UP000323392"/>
    </source>
</evidence>
<evidence type="ECO:0000256" key="12">
    <source>
        <dbReference type="RuleBase" id="RU004466"/>
    </source>
</evidence>
<evidence type="ECO:0000256" key="3">
    <source>
        <dbReference type="ARBA" id="ARBA00012439"/>
    </source>
</evidence>
<dbReference type="Gene3D" id="1.10.600.10">
    <property type="entry name" value="Farnesyl Diphosphate Synthase"/>
    <property type="match status" value="1"/>
</dbReference>
<dbReference type="PROSITE" id="PS00444">
    <property type="entry name" value="POLYPRENYL_SYNTHASE_2"/>
    <property type="match status" value="1"/>
</dbReference>
<evidence type="ECO:0000313" key="14">
    <source>
        <dbReference type="EMBL" id="SHK66164.1"/>
    </source>
</evidence>
<keyword evidence="16" id="KW-1185">Reference proteome</keyword>
<dbReference type="STRING" id="1121328.JWYL7_0719"/>
<comment type="similarity">
    <text evidence="2 12">Belongs to the FPP/GGPP synthase family.</text>
</comment>
<protein>
    <recommendedName>
        <fullName evidence="4">Farnesyl diphosphate synthase</fullName>
        <ecNumber evidence="3">2.5.1.10</ecNumber>
    </recommendedName>
    <alternativeName>
        <fullName evidence="10">(2E,6E)-farnesyl diphosphate synthase</fullName>
    </alternativeName>
    <alternativeName>
        <fullName evidence="9">Geranyltranstransferase</fullName>
    </alternativeName>
</protein>
<dbReference type="GO" id="GO:0004337">
    <property type="term" value="F:(2E,6E)-farnesyl diphosphate synthase activity"/>
    <property type="evidence" value="ECO:0007669"/>
    <property type="project" value="UniProtKB-EC"/>
</dbReference>
<reference evidence="14 16" key="2">
    <citation type="submission" date="2016-11" db="EMBL/GenBank/DDBJ databases">
        <authorList>
            <person name="Varghese N."/>
            <person name="Submissions S."/>
        </authorList>
    </citation>
    <scope>NUCLEOTIDE SEQUENCE [LARGE SCALE GENOMIC DNA]</scope>
    <source>
        <strain evidence="14 16">DSM 7308</strain>
    </source>
</reference>
<dbReference type="InterPro" id="IPR000092">
    <property type="entry name" value="Polyprenyl_synt"/>
</dbReference>
<dbReference type="PROSITE" id="PS00723">
    <property type="entry name" value="POLYPRENYL_SYNTHASE_1"/>
    <property type="match status" value="1"/>
</dbReference>
<dbReference type="CDD" id="cd00685">
    <property type="entry name" value="Trans_IPPS_HT"/>
    <property type="match status" value="1"/>
</dbReference>
<dbReference type="OrthoDB" id="9805316at2"/>
<name>A0A150FPV3_CLOPD</name>
<dbReference type="EMBL" id="FRBG01000003">
    <property type="protein sequence ID" value="SHK66164.1"/>
    <property type="molecule type" value="Genomic_DNA"/>
</dbReference>
<dbReference type="EMBL" id="LSFY01000001">
    <property type="protein sequence ID" value="KXZ39644.1"/>
    <property type="molecule type" value="Genomic_DNA"/>
</dbReference>
<dbReference type="InterPro" id="IPR008949">
    <property type="entry name" value="Isoprenoid_synthase_dom_sf"/>
</dbReference>
<keyword evidence="8" id="KW-0414">Isoprene biosynthesis</keyword>
<dbReference type="GO" id="GO:0016114">
    <property type="term" value="P:terpenoid biosynthetic process"/>
    <property type="evidence" value="ECO:0007669"/>
    <property type="project" value="UniProtKB-ARBA"/>
</dbReference>
<evidence type="ECO:0000256" key="1">
    <source>
        <dbReference type="ARBA" id="ARBA00001946"/>
    </source>
</evidence>
<organism evidence="13 15">
    <name type="scientific">Alkalithermobacter thermoalcaliphilus JW-YL-7 = DSM 7308</name>
    <dbReference type="NCBI Taxonomy" id="1121328"/>
    <lineage>
        <taxon>Bacteria</taxon>
        <taxon>Bacillati</taxon>
        <taxon>Bacillota</taxon>
        <taxon>Clostridia</taxon>
        <taxon>Peptostreptococcales</taxon>
        <taxon>Tepidibacteraceae</taxon>
        <taxon>Alkalithermobacter</taxon>
    </lineage>
</organism>
<evidence type="ECO:0000256" key="10">
    <source>
        <dbReference type="ARBA" id="ARBA00032873"/>
    </source>
</evidence>
<dbReference type="GO" id="GO:0005737">
    <property type="term" value="C:cytoplasm"/>
    <property type="evidence" value="ECO:0007669"/>
    <property type="project" value="UniProtKB-ARBA"/>
</dbReference>
<dbReference type="Pfam" id="PF00348">
    <property type="entry name" value="polyprenyl_synt"/>
    <property type="match status" value="1"/>
</dbReference>
<evidence type="ECO:0000256" key="11">
    <source>
        <dbReference type="ARBA" id="ARBA00049399"/>
    </source>
</evidence>
<comment type="caution">
    <text evidence="13">The sequence shown here is derived from an EMBL/GenBank/DDBJ whole genome shotgun (WGS) entry which is preliminary data.</text>
</comment>
<keyword evidence="7" id="KW-0460">Magnesium</keyword>
<dbReference type="InterPro" id="IPR033749">
    <property type="entry name" value="Polyprenyl_synt_CS"/>
</dbReference>
<dbReference type="SUPFAM" id="SSF48576">
    <property type="entry name" value="Terpenoid synthases"/>
    <property type="match status" value="1"/>
</dbReference>
<keyword evidence="5 12" id="KW-0808">Transferase</keyword>
<accession>A0A150FPV3</accession>
<evidence type="ECO:0000256" key="6">
    <source>
        <dbReference type="ARBA" id="ARBA00022723"/>
    </source>
</evidence>
<reference evidence="13 15" key="1">
    <citation type="submission" date="2016-02" db="EMBL/GenBank/DDBJ databases">
        <title>Draft genome sequence for Clostridium paradoxum JW-YL-7.</title>
        <authorList>
            <person name="Utturkar S.M."/>
            <person name="Lancaster A."/>
            <person name="Poole F.L."/>
            <person name="Adams M.W."/>
            <person name="Brown S.D."/>
        </authorList>
    </citation>
    <scope>NUCLEOTIDE SEQUENCE [LARGE SCALE GENOMIC DNA]</scope>
    <source>
        <strain evidence="13 15">JW-YL-7</strain>
    </source>
</reference>
<evidence type="ECO:0000256" key="7">
    <source>
        <dbReference type="ARBA" id="ARBA00022842"/>
    </source>
</evidence>
<sequence length="296" mass="33104">MNFKDELKQRKIYFEKTMNQYIPQNANYQKTLFEAMKYSLDAGGKRLRPLLMMESCSLVGGNVEDVIPFANAIEMIHTYSLIHDDLPCMDDDDLRRGKPTNHKVFGEGIAVLAGDGLLNLAFEVMIKASLSDKKNSYTYLQAMNEIAKASGVYGMIGGQAVDLECENKLVDKDTLEFIHMNKTSAMIIASMRSGAIIGKASDEQLDRITNYARCIGLSFQIVDDILDIVGDQSKLGKNIKSDLENNKSTYPSLYGLDKSKQMAQDLIKQAKESISLFGEKAQFLIDLADYIISREC</sequence>
<dbReference type="PANTHER" id="PTHR43281">
    <property type="entry name" value="FARNESYL DIPHOSPHATE SYNTHASE"/>
    <property type="match status" value="1"/>
</dbReference>
<dbReference type="RefSeq" id="WP_066069180.1">
    <property type="nucleotide sequence ID" value="NZ_FRBG01000003.1"/>
</dbReference>
<dbReference type="PANTHER" id="PTHR43281:SF1">
    <property type="entry name" value="FARNESYL DIPHOSPHATE SYNTHASE"/>
    <property type="match status" value="1"/>
</dbReference>
<keyword evidence="6" id="KW-0479">Metal-binding</keyword>
<dbReference type="InterPro" id="IPR053378">
    <property type="entry name" value="Prenyl_diphosphate_synthase"/>
</dbReference>
<evidence type="ECO:0000313" key="13">
    <source>
        <dbReference type="EMBL" id="KXZ39644.1"/>
    </source>
</evidence>
<proteinExistence type="inferred from homology"/>
<dbReference type="FunFam" id="1.10.600.10:FF:000001">
    <property type="entry name" value="Geranylgeranyl diphosphate synthase"/>
    <property type="match status" value="1"/>
</dbReference>
<evidence type="ECO:0000256" key="5">
    <source>
        <dbReference type="ARBA" id="ARBA00022679"/>
    </source>
</evidence>
<comment type="cofactor">
    <cofactor evidence="1">
        <name>Mg(2+)</name>
        <dbReference type="ChEBI" id="CHEBI:18420"/>
    </cofactor>
</comment>